<dbReference type="Proteomes" id="UP000308197">
    <property type="component" value="Unassembled WGS sequence"/>
</dbReference>
<accession>A0A5C3PKR4</accession>
<gene>
    <name evidence="1" type="ORF">K466DRAFT_661512</name>
</gene>
<dbReference type="EMBL" id="ML211074">
    <property type="protein sequence ID" value="TFK89509.1"/>
    <property type="molecule type" value="Genomic_DNA"/>
</dbReference>
<keyword evidence="2" id="KW-1185">Reference proteome</keyword>
<evidence type="ECO:0008006" key="3">
    <source>
        <dbReference type="Google" id="ProtNLM"/>
    </source>
</evidence>
<dbReference type="SUPFAM" id="SSF52047">
    <property type="entry name" value="RNI-like"/>
    <property type="match status" value="1"/>
</dbReference>
<evidence type="ECO:0000313" key="2">
    <source>
        <dbReference type="Proteomes" id="UP000308197"/>
    </source>
</evidence>
<organism evidence="1 2">
    <name type="scientific">Polyporus arcularius HHB13444</name>
    <dbReference type="NCBI Taxonomy" id="1314778"/>
    <lineage>
        <taxon>Eukaryota</taxon>
        <taxon>Fungi</taxon>
        <taxon>Dikarya</taxon>
        <taxon>Basidiomycota</taxon>
        <taxon>Agaricomycotina</taxon>
        <taxon>Agaricomycetes</taxon>
        <taxon>Polyporales</taxon>
        <taxon>Polyporaceae</taxon>
        <taxon>Polyporus</taxon>
    </lineage>
</organism>
<dbReference type="AlphaFoldDB" id="A0A5C3PKR4"/>
<dbReference type="InParanoid" id="A0A5C3PKR4"/>
<reference evidence="1 2" key="1">
    <citation type="journal article" date="2019" name="Nat. Ecol. Evol.">
        <title>Megaphylogeny resolves global patterns of mushroom evolution.</title>
        <authorList>
            <person name="Varga T."/>
            <person name="Krizsan K."/>
            <person name="Foldi C."/>
            <person name="Dima B."/>
            <person name="Sanchez-Garcia M."/>
            <person name="Sanchez-Ramirez S."/>
            <person name="Szollosi G.J."/>
            <person name="Szarkandi J.G."/>
            <person name="Papp V."/>
            <person name="Albert L."/>
            <person name="Andreopoulos W."/>
            <person name="Angelini C."/>
            <person name="Antonin V."/>
            <person name="Barry K.W."/>
            <person name="Bougher N.L."/>
            <person name="Buchanan P."/>
            <person name="Buyck B."/>
            <person name="Bense V."/>
            <person name="Catcheside P."/>
            <person name="Chovatia M."/>
            <person name="Cooper J."/>
            <person name="Damon W."/>
            <person name="Desjardin D."/>
            <person name="Finy P."/>
            <person name="Geml J."/>
            <person name="Haridas S."/>
            <person name="Hughes K."/>
            <person name="Justo A."/>
            <person name="Karasinski D."/>
            <person name="Kautmanova I."/>
            <person name="Kiss B."/>
            <person name="Kocsube S."/>
            <person name="Kotiranta H."/>
            <person name="LaButti K.M."/>
            <person name="Lechner B.E."/>
            <person name="Liimatainen K."/>
            <person name="Lipzen A."/>
            <person name="Lukacs Z."/>
            <person name="Mihaltcheva S."/>
            <person name="Morgado L.N."/>
            <person name="Niskanen T."/>
            <person name="Noordeloos M.E."/>
            <person name="Ohm R.A."/>
            <person name="Ortiz-Santana B."/>
            <person name="Ovrebo C."/>
            <person name="Racz N."/>
            <person name="Riley R."/>
            <person name="Savchenko A."/>
            <person name="Shiryaev A."/>
            <person name="Soop K."/>
            <person name="Spirin V."/>
            <person name="Szebenyi C."/>
            <person name="Tomsovsky M."/>
            <person name="Tulloss R.E."/>
            <person name="Uehling J."/>
            <person name="Grigoriev I.V."/>
            <person name="Vagvolgyi C."/>
            <person name="Papp T."/>
            <person name="Martin F.M."/>
            <person name="Miettinen O."/>
            <person name="Hibbett D.S."/>
            <person name="Nagy L.G."/>
        </authorList>
    </citation>
    <scope>NUCLEOTIDE SEQUENCE [LARGE SCALE GENOMIC DNA]</scope>
    <source>
        <strain evidence="1 2">HHB13444</strain>
    </source>
</reference>
<sequence>MDDTEGHVAVGQDVQGIFDLCGLPLDELLAVTAFLARADLSCLVRTCKCLYDAILPELVRRAGAIDYSQIQAFHRFLRFGQDSGSPRARWLQRFGYTTGGRCPPDDGRRMISTNEAARLALEILQNAPNITSLILRDIQDFDALDLRTVLVKLVRLKLAVVEEIWSGSYHNIFLDVTSPLTTVRLSMFWTGDPPLGDLCPMSPISAASIQTLALRHVRLSATSGRFPAVRLLDLRRCNLAEGIRALVVPFPAVRELLLGRAFFEMTMPEVELLRARGRAWQLVHGSWPALDYLSVSDVTTAYALGLTCRVDRLDIWTVETERETLMALTTLLEDVRPRCFGYHDQDRMHERIPLFLEAMARTRLVTHLVGMLDAANVNTALGDYMAALGGHLRNGVVTHIRLHIAWSWFSYNRPLCQKRAADAYESDVPAAVDAIAVMVPSLRCVLVTFGDLGSKGRMVAEDGTWRDLDDAECRAVEKAERMQDGRYRCSVSTWSD</sequence>
<protein>
    <recommendedName>
        <fullName evidence="3">F-box domain-containing protein</fullName>
    </recommendedName>
</protein>
<evidence type="ECO:0000313" key="1">
    <source>
        <dbReference type="EMBL" id="TFK89509.1"/>
    </source>
</evidence>
<name>A0A5C3PKR4_9APHY</name>
<proteinExistence type="predicted"/>